<dbReference type="Gene3D" id="1.10.10.10">
    <property type="entry name" value="Winged helix-like DNA-binding domain superfamily/Winged helix DNA-binding domain"/>
    <property type="match status" value="1"/>
</dbReference>
<protein>
    <submittedName>
        <fullName evidence="6">DNA-binding transcriptional regulator, LysR family</fullName>
    </submittedName>
</protein>
<evidence type="ECO:0000256" key="1">
    <source>
        <dbReference type="ARBA" id="ARBA00009437"/>
    </source>
</evidence>
<sequence length="324" mass="35880">MRAIDRFYGRANAAAWGDKVNFKQLEAFYWLSKLHSFQRVADHIGLTQPAVSARISGLEDSFGVPLIDRNEALFTLTEQGQEVAEFAETFLNLSEQLATRMKHGQKRRLSIGMVGMVTTTWGRTLRRKIQTERPGELVDFVSGGNVELNPQIRSGALDLAFVTGEAGLPQVANSFSVHYSVGWVARPDVVGNITRPLTPDEIREFPLVLYPRGSPLYRPVAELIEETRRRPNARHTGNSLGMICDMVRAGYGVSAVPLVALERELATGLLVEVPATVKLAPMDVRCVHINKARRVQAEAILALARTAAIEWCAAHPRYMTFSDG</sequence>
<dbReference type="PROSITE" id="PS50931">
    <property type="entry name" value="HTH_LYSR"/>
    <property type="match status" value="1"/>
</dbReference>
<dbReference type="SUPFAM" id="SSF53850">
    <property type="entry name" value="Periplasmic binding protein-like II"/>
    <property type="match status" value="1"/>
</dbReference>
<keyword evidence="3 6" id="KW-0238">DNA-binding</keyword>
<evidence type="ECO:0000256" key="4">
    <source>
        <dbReference type="ARBA" id="ARBA00023163"/>
    </source>
</evidence>
<dbReference type="SUPFAM" id="SSF46785">
    <property type="entry name" value="Winged helix' DNA-binding domain"/>
    <property type="match status" value="1"/>
</dbReference>
<organism evidence="6 7">
    <name type="scientific">Gemmobacter megaterium</name>
    <dbReference type="NCBI Taxonomy" id="1086013"/>
    <lineage>
        <taxon>Bacteria</taxon>
        <taxon>Pseudomonadati</taxon>
        <taxon>Pseudomonadota</taxon>
        <taxon>Alphaproteobacteria</taxon>
        <taxon>Rhodobacterales</taxon>
        <taxon>Paracoccaceae</taxon>
        <taxon>Gemmobacter</taxon>
    </lineage>
</organism>
<accession>A0A1N7N8U3</accession>
<comment type="similarity">
    <text evidence="1">Belongs to the LysR transcriptional regulatory family.</text>
</comment>
<dbReference type="PANTHER" id="PTHR30126">
    <property type="entry name" value="HTH-TYPE TRANSCRIPTIONAL REGULATOR"/>
    <property type="match status" value="1"/>
</dbReference>
<dbReference type="Proteomes" id="UP000186141">
    <property type="component" value="Unassembled WGS sequence"/>
</dbReference>
<evidence type="ECO:0000313" key="6">
    <source>
        <dbReference type="EMBL" id="SIS94619.1"/>
    </source>
</evidence>
<dbReference type="CDD" id="cd05466">
    <property type="entry name" value="PBP2_LTTR_substrate"/>
    <property type="match status" value="1"/>
</dbReference>
<dbReference type="InterPro" id="IPR036390">
    <property type="entry name" value="WH_DNA-bd_sf"/>
</dbReference>
<evidence type="ECO:0000256" key="2">
    <source>
        <dbReference type="ARBA" id="ARBA00023015"/>
    </source>
</evidence>
<dbReference type="STRING" id="1086013.SAMN05421774_103195"/>
<name>A0A1N7N8U3_9RHOB</name>
<dbReference type="EMBL" id="FTOT01000003">
    <property type="protein sequence ID" value="SIS94619.1"/>
    <property type="molecule type" value="Genomic_DNA"/>
</dbReference>
<dbReference type="InterPro" id="IPR036388">
    <property type="entry name" value="WH-like_DNA-bd_sf"/>
</dbReference>
<reference evidence="6 7" key="1">
    <citation type="submission" date="2017-01" db="EMBL/GenBank/DDBJ databases">
        <authorList>
            <person name="Mah S.A."/>
            <person name="Swanson W.J."/>
            <person name="Moy G.W."/>
            <person name="Vacquier V.D."/>
        </authorList>
    </citation>
    <scope>NUCLEOTIDE SEQUENCE [LARGE SCALE GENOMIC DNA]</scope>
    <source>
        <strain evidence="6 7">DSM 26375</strain>
    </source>
</reference>
<dbReference type="PANTHER" id="PTHR30126:SF77">
    <property type="entry name" value="TRANSCRIPTIONAL REGULATORY PROTEIN"/>
    <property type="match status" value="1"/>
</dbReference>
<dbReference type="GO" id="GO:0000976">
    <property type="term" value="F:transcription cis-regulatory region binding"/>
    <property type="evidence" value="ECO:0007669"/>
    <property type="project" value="TreeGrafter"/>
</dbReference>
<dbReference type="Pfam" id="PF00126">
    <property type="entry name" value="HTH_1"/>
    <property type="match status" value="1"/>
</dbReference>
<evidence type="ECO:0000313" key="7">
    <source>
        <dbReference type="Proteomes" id="UP000186141"/>
    </source>
</evidence>
<keyword evidence="4" id="KW-0804">Transcription</keyword>
<dbReference type="AlphaFoldDB" id="A0A1N7N8U3"/>
<keyword evidence="2" id="KW-0805">Transcription regulation</keyword>
<dbReference type="Gene3D" id="3.40.190.10">
    <property type="entry name" value="Periplasmic binding protein-like II"/>
    <property type="match status" value="2"/>
</dbReference>
<evidence type="ECO:0000256" key="3">
    <source>
        <dbReference type="ARBA" id="ARBA00023125"/>
    </source>
</evidence>
<keyword evidence="7" id="KW-1185">Reference proteome</keyword>
<evidence type="ECO:0000259" key="5">
    <source>
        <dbReference type="PROSITE" id="PS50931"/>
    </source>
</evidence>
<dbReference type="PRINTS" id="PR00039">
    <property type="entry name" value="HTHLYSR"/>
</dbReference>
<proteinExistence type="inferred from homology"/>
<feature type="domain" description="HTH lysR-type" evidence="5">
    <location>
        <begin position="20"/>
        <end position="77"/>
    </location>
</feature>
<gene>
    <name evidence="6" type="ORF">SAMN05421774_103195</name>
</gene>
<dbReference type="InterPro" id="IPR000847">
    <property type="entry name" value="LysR_HTH_N"/>
</dbReference>
<dbReference type="Pfam" id="PF03466">
    <property type="entry name" value="LysR_substrate"/>
    <property type="match status" value="1"/>
</dbReference>
<dbReference type="InterPro" id="IPR005119">
    <property type="entry name" value="LysR_subst-bd"/>
</dbReference>
<dbReference type="GO" id="GO:0003700">
    <property type="term" value="F:DNA-binding transcription factor activity"/>
    <property type="evidence" value="ECO:0007669"/>
    <property type="project" value="InterPro"/>
</dbReference>